<gene>
    <name evidence="2" type="ORF">TSAR_001832</name>
</gene>
<dbReference type="Proteomes" id="UP000215335">
    <property type="component" value="Unassembled WGS sequence"/>
</dbReference>
<evidence type="ECO:0000313" key="3">
    <source>
        <dbReference type="Proteomes" id="UP000215335"/>
    </source>
</evidence>
<feature type="compositionally biased region" description="Basic residues" evidence="1">
    <location>
        <begin position="312"/>
        <end position="324"/>
    </location>
</feature>
<evidence type="ECO:0000256" key="1">
    <source>
        <dbReference type="SAM" id="MobiDB-lite"/>
    </source>
</evidence>
<feature type="compositionally biased region" description="Low complexity" evidence="1">
    <location>
        <begin position="159"/>
        <end position="170"/>
    </location>
</feature>
<feature type="compositionally biased region" description="Polar residues" evidence="1">
    <location>
        <begin position="18"/>
        <end position="28"/>
    </location>
</feature>
<feature type="compositionally biased region" description="Polar residues" evidence="1">
    <location>
        <begin position="52"/>
        <end position="73"/>
    </location>
</feature>
<feature type="region of interest" description="Disordered" evidence="1">
    <location>
        <begin position="18"/>
        <end position="141"/>
    </location>
</feature>
<protein>
    <submittedName>
        <fullName evidence="2">Uncharacterized protein</fullName>
    </submittedName>
</protein>
<feature type="compositionally biased region" description="Low complexity" evidence="1">
    <location>
        <begin position="433"/>
        <end position="459"/>
    </location>
</feature>
<feature type="compositionally biased region" description="Basic and acidic residues" evidence="1">
    <location>
        <begin position="42"/>
        <end position="51"/>
    </location>
</feature>
<dbReference type="EMBL" id="NNAY01003348">
    <property type="protein sequence ID" value="OXU19574.1"/>
    <property type="molecule type" value="Genomic_DNA"/>
</dbReference>
<feature type="compositionally biased region" description="Polar residues" evidence="1">
    <location>
        <begin position="83"/>
        <end position="95"/>
    </location>
</feature>
<feature type="compositionally biased region" description="Low complexity" evidence="1">
    <location>
        <begin position="507"/>
        <end position="517"/>
    </location>
</feature>
<dbReference type="AlphaFoldDB" id="A0A232EMJ1"/>
<feature type="compositionally biased region" description="Polar residues" evidence="1">
    <location>
        <begin position="194"/>
        <end position="211"/>
    </location>
</feature>
<feature type="compositionally biased region" description="Low complexity" evidence="1">
    <location>
        <begin position="399"/>
        <end position="408"/>
    </location>
</feature>
<name>A0A232EMJ1_9HYME</name>
<comment type="caution">
    <text evidence="2">The sequence shown here is derived from an EMBL/GenBank/DDBJ whole genome shotgun (WGS) entry which is preliminary data.</text>
</comment>
<feature type="region of interest" description="Disordered" evidence="1">
    <location>
        <begin position="156"/>
        <end position="525"/>
    </location>
</feature>
<dbReference type="OrthoDB" id="6614499at2759"/>
<feature type="region of interest" description="Disordered" evidence="1">
    <location>
        <begin position="948"/>
        <end position="974"/>
    </location>
</feature>
<feature type="compositionally biased region" description="Basic and acidic residues" evidence="1">
    <location>
        <begin position="385"/>
        <end position="398"/>
    </location>
</feature>
<feature type="compositionally biased region" description="Basic residues" evidence="1">
    <location>
        <begin position="485"/>
        <end position="506"/>
    </location>
</feature>
<feature type="compositionally biased region" description="Low complexity" evidence="1">
    <location>
        <begin position="336"/>
        <end position="346"/>
    </location>
</feature>
<feature type="compositionally biased region" description="Polar residues" evidence="1">
    <location>
        <begin position="841"/>
        <end position="852"/>
    </location>
</feature>
<organism evidence="2 3">
    <name type="scientific">Trichomalopsis sarcophagae</name>
    <dbReference type="NCBI Taxonomy" id="543379"/>
    <lineage>
        <taxon>Eukaryota</taxon>
        <taxon>Metazoa</taxon>
        <taxon>Ecdysozoa</taxon>
        <taxon>Arthropoda</taxon>
        <taxon>Hexapoda</taxon>
        <taxon>Insecta</taxon>
        <taxon>Pterygota</taxon>
        <taxon>Neoptera</taxon>
        <taxon>Endopterygota</taxon>
        <taxon>Hymenoptera</taxon>
        <taxon>Apocrita</taxon>
        <taxon>Proctotrupomorpha</taxon>
        <taxon>Chalcidoidea</taxon>
        <taxon>Pteromalidae</taxon>
        <taxon>Pteromalinae</taxon>
        <taxon>Trichomalopsis</taxon>
    </lineage>
</organism>
<evidence type="ECO:0000313" key="2">
    <source>
        <dbReference type="EMBL" id="OXU19574.1"/>
    </source>
</evidence>
<dbReference type="STRING" id="543379.A0A232EMJ1"/>
<accession>A0A232EMJ1</accession>
<feature type="region of interest" description="Disordered" evidence="1">
    <location>
        <begin position="832"/>
        <end position="852"/>
    </location>
</feature>
<proteinExistence type="predicted"/>
<feature type="region of interest" description="Disordered" evidence="1">
    <location>
        <begin position="567"/>
        <end position="591"/>
    </location>
</feature>
<feature type="region of interest" description="Disordered" evidence="1">
    <location>
        <begin position="717"/>
        <end position="737"/>
    </location>
</feature>
<feature type="compositionally biased region" description="Low complexity" evidence="1">
    <location>
        <begin position="466"/>
        <end position="484"/>
    </location>
</feature>
<reference evidence="2 3" key="1">
    <citation type="journal article" date="2017" name="Curr. Biol.">
        <title>The Evolution of Venom by Co-option of Single-Copy Genes.</title>
        <authorList>
            <person name="Martinson E.O."/>
            <person name="Mrinalini"/>
            <person name="Kelkar Y.D."/>
            <person name="Chang C.H."/>
            <person name="Werren J.H."/>
        </authorList>
    </citation>
    <scope>NUCLEOTIDE SEQUENCE [LARGE SCALE GENOMIC DNA]</scope>
    <source>
        <strain evidence="2 3">Alberta</strain>
        <tissue evidence="2">Whole body</tissue>
    </source>
</reference>
<feature type="compositionally biased region" description="Polar residues" evidence="1">
    <location>
        <begin position="421"/>
        <end position="432"/>
    </location>
</feature>
<feature type="compositionally biased region" description="Basic residues" evidence="1">
    <location>
        <begin position="29"/>
        <end position="38"/>
    </location>
</feature>
<sequence length="1031" mass="113340">MTHISTIREISVIDISVDTSTKSANKSVRSTRRTRKNQNAKGSDEENDNPREVNNLTDNITVTSFSNDSTLSTRKQRRKVQESVLSQDISLSVTLDESKQKKSNLKTPNAKTQSKSSKSTKKEGDSLLSEDESFNTKSQKGKKRVFYAMDDLISEDESVSQASSSKQAKSSNRRSKTPNKPSPSKKPIIAKSTGGNVTPKSSPINVSFTPHRSTKTPKKSPINLGSPKTLPRSSLKLLNVQRKLSITDSPPSSENSYNLVEPQDSASPDNKPAENTSMSDKKSKSTKIKSNSPTLKVRPRFSKSPKIDLKTLKAKSNKSPKKSPKVSPTKSEKSPAKSVKSPAKLSTSPKKIEKSPTIAVKSTTDTSLKVDETSKDLSPVKIKLPKSESPQKSDKTPKGDSSFKSQKSSSEKLFRSLLKVPSSTESRKSFINTSLKSKTSSLSTSFKSKKSPLLNLSSKKMPKIVLNLKSNKSPLKSSKSISPSKAKKSPVKTPKLKSSMKTKKSPKSVSPTKKPSTNLILNKSISQDTSLSPRVVISKLTHSSTPGIKSSVLNITGKQPSINLIPIDHNNQPSTLPVKSPKSPKSLAKRSTIKSATPAKTIRTSMSAAKKVNAINTPSHDIEKKLLNMRPANTSTPRDRNMKRTLTLGSNKKITSPKQVSKSIILNGSPNSKSKVIKRLNNTSIQADNPLLEDESEPSLNCSSLIHMSDIFDSDNSKNNSTFSIDKSGLGTSRKRKSINSLNISQKGNKSNTFEVKKNASNESIKEISKKDNTYELEHPKTPALQMRAKKRTLDEAELGITEEQESKKICRVTFASPNLGNKVRSTGITRMGTPGHAIQQKKSPVSVNKNKTPVRKVEAKRRLSSVMKSHSKTVASTVEKRLSQIASVNRLSRPRGITDSEKKVAKTPVATKIPNFKEIHQKNFAKMESLVDLKKRVEQRHEVLNAATSSIKKKKPVESVKPLPPDSTNGAYSRFGFKLRKNEAVDIISKKQTGGVESREKKRENARSALKGVRMNRRFELQMKSRMKNT</sequence>
<feature type="compositionally biased region" description="Polar residues" evidence="1">
    <location>
        <begin position="242"/>
        <end position="276"/>
    </location>
</feature>
<keyword evidence="3" id="KW-1185">Reference proteome</keyword>